<evidence type="ECO:0000313" key="2">
    <source>
        <dbReference type="EMBL" id="KDP44022.1"/>
    </source>
</evidence>
<dbReference type="Proteomes" id="UP000027138">
    <property type="component" value="Unassembled WGS sequence"/>
</dbReference>
<dbReference type="STRING" id="180498.A0A067L6G9"/>
<proteinExistence type="predicted"/>
<sequence length="83" mass="9253">MRFIGVVLVLSLLMSMSCCWATDMKSLTVNDVEMEEEEHRKVVEGNHMINNGDFPATSVNNHHYIPRQDFGSFGGDSGNCDTS</sequence>
<dbReference type="OrthoDB" id="1160759at2759"/>
<reference evidence="2 3" key="1">
    <citation type="journal article" date="2014" name="PLoS ONE">
        <title>Global Analysis of Gene Expression Profiles in Physic Nut (Jatropha curcas L.) Seedlings Exposed to Salt Stress.</title>
        <authorList>
            <person name="Zhang L."/>
            <person name="Zhang C."/>
            <person name="Wu P."/>
            <person name="Chen Y."/>
            <person name="Li M."/>
            <person name="Jiang H."/>
            <person name="Wu G."/>
        </authorList>
    </citation>
    <scope>NUCLEOTIDE SEQUENCE [LARGE SCALE GENOMIC DNA]</scope>
    <source>
        <strain evidence="3">cv. GZQX0401</strain>
        <tissue evidence="2">Young leaves</tissue>
    </source>
</reference>
<organism evidence="2 3">
    <name type="scientific">Jatropha curcas</name>
    <name type="common">Barbados nut</name>
    <dbReference type="NCBI Taxonomy" id="180498"/>
    <lineage>
        <taxon>Eukaryota</taxon>
        <taxon>Viridiplantae</taxon>
        <taxon>Streptophyta</taxon>
        <taxon>Embryophyta</taxon>
        <taxon>Tracheophyta</taxon>
        <taxon>Spermatophyta</taxon>
        <taxon>Magnoliopsida</taxon>
        <taxon>eudicotyledons</taxon>
        <taxon>Gunneridae</taxon>
        <taxon>Pentapetalae</taxon>
        <taxon>rosids</taxon>
        <taxon>fabids</taxon>
        <taxon>Malpighiales</taxon>
        <taxon>Euphorbiaceae</taxon>
        <taxon>Crotonoideae</taxon>
        <taxon>Jatropheae</taxon>
        <taxon>Jatropha</taxon>
    </lineage>
</organism>
<evidence type="ECO:0000256" key="1">
    <source>
        <dbReference type="SAM" id="SignalP"/>
    </source>
</evidence>
<protein>
    <submittedName>
        <fullName evidence="2">Uncharacterized protein</fullName>
    </submittedName>
</protein>
<feature type="chain" id="PRO_5001640225" evidence="1">
    <location>
        <begin position="22"/>
        <end position="83"/>
    </location>
</feature>
<gene>
    <name evidence="2" type="ORF">JCGZ_05489</name>
</gene>
<accession>A0A067L6G9</accession>
<dbReference type="PANTHER" id="PTHR36040">
    <property type="entry name" value="OS04G0188500 PROTEIN"/>
    <property type="match status" value="1"/>
</dbReference>
<dbReference type="AlphaFoldDB" id="A0A067L6G9"/>
<feature type="signal peptide" evidence="1">
    <location>
        <begin position="1"/>
        <end position="21"/>
    </location>
</feature>
<name>A0A067L6G9_JATCU</name>
<dbReference type="PROSITE" id="PS51257">
    <property type="entry name" value="PROKAR_LIPOPROTEIN"/>
    <property type="match status" value="1"/>
</dbReference>
<keyword evidence="3" id="KW-1185">Reference proteome</keyword>
<dbReference type="PANTHER" id="PTHR36040:SF5">
    <property type="entry name" value="TRANSMEMBRANE PROTEIN"/>
    <property type="match status" value="1"/>
</dbReference>
<keyword evidence="1" id="KW-0732">Signal</keyword>
<dbReference type="EMBL" id="KK914256">
    <property type="protein sequence ID" value="KDP44022.1"/>
    <property type="molecule type" value="Genomic_DNA"/>
</dbReference>
<evidence type="ECO:0000313" key="3">
    <source>
        <dbReference type="Proteomes" id="UP000027138"/>
    </source>
</evidence>